<sequence length="185" mass="20334">HVCSRSPVGIARSMGRMRLFQGTTEQPRLLSFALHPDPSMWEGGDAPSNPGAYQLGGRAAVKQGFVRGDDDWKRGSTVEEFEMLVKAYLPTPALRIGGMEFLMKLAPFIETFSFQKTYRFTGLSLFVWYDARAAGSEKPTLGMAMIDFPHTLGSPSEEYGELDSGVLKGLTSLRDIVTSMDSIEG</sequence>
<comment type="caution">
    <text evidence="5">The sequence shown here is derived from an EMBL/GenBank/DDBJ whole genome shotgun (WGS) entry which is preliminary data.</text>
</comment>
<dbReference type="Pfam" id="PF03770">
    <property type="entry name" value="IPK"/>
    <property type="match status" value="1"/>
</dbReference>
<proteinExistence type="inferred from homology"/>
<gene>
    <name evidence="5" type="ORF">PCOR1329_LOCUS76905</name>
</gene>
<dbReference type="InterPro" id="IPR038286">
    <property type="entry name" value="IPK_sf"/>
</dbReference>
<keyword evidence="6" id="KW-1185">Reference proteome</keyword>
<dbReference type="Gene3D" id="3.30.470.160">
    <property type="entry name" value="Inositol polyphosphate kinase"/>
    <property type="match status" value="1"/>
</dbReference>
<organism evidence="5 6">
    <name type="scientific">Prorocentrum cordatum</name>
    <dbReference type="NCBI Taxonomy" id="2364126"/>
    <lineage>
        <taxon>Eukaryota</taxon>
        <taxon>Sar</taxon>
        <taxon>Alveolata</taxon>
        <taxon>Dinophyceae</taxon>
        <taxon>Prorocentrales</taxon>
        <taxon>Prorocentraceae</taxon>
        <taxon>Prorocentrum</taxon>
    </lineage>
</organism>
<dbReference type="EC" id="2.7.-.-" evidence="4"/>
<feature type="non-terminal residue" evidence="5">
    <location>
        <position position="1"/>
    </location>
</feature>
<dbReference type="InterPro" id="IPR005522">
    <property type="entry name" value="IPK"/>
</dbReference>
<keyword evidence="2 4" id="KW-0808">Transferase</keyword>
<evidence type="ECO:0000313" key="6">
    <source>
        <dbReference type="Proteomes" id="UP001189429"/>
    </source>
</evidence>
<dbReference type="PANTHER" id="PTHR12400:SF21">
    <property type="entry name" value="KINASE"/>
    <property type="match status" value="1"/>
</dbReference>
<evidence type="ECO:0000256" key="2">
    <source>
        <dbReference type="ARBA" id="ARBA00022679"/>
    </source>
</evidence>
<evidence type="ECO:0000256" key="3">
    <source>
        <dbReference type="ARBA" id="ARBA00022777"/>
    </source>
</evidence>
<accession>A0ABN9XI20</accession>
<reference evidence="5" key="1">
    <citation type="submission" date="2023-10" db="EMBL/GenBank/DDBJ databases">
        <authorList>
            <person name="Chen Y."/>
            <person name="Shah S."/>
            <person name="Dougan E. K."/>
            <person name="Thang M."/>
            <person name="Chan C."/>
        </authorList>
    </citation>
    <scope>NUCLEOTIDE SEQUENCE [LARGE SCALE GENOMIC DNA]</scope>
</reference>
<protein>
    <recommendedName>
        <fullName evidence="4">Kinase</fullName>
        <ecNumber evidence="4">2.7.-.-</ecNumber>
    </recommendedName>
</protein>
<dbReference type="PANTHER" id="PTHR12400">
    <property type="entry name" value="INOSITOL POLYPHOSPHATE KINASE"/>
    <property type="match status" value="1"/>
</dbReference>
<name>A0ABN9XI20_9DINO</name>
<dbReference type="SUPFAM" id="SSF56104">
    <property type="entry name" value="SAICAR synthase-like"/>
    <property type="match status" value="1"/>
</dbReference>
<evidence type="ECO:0000256" key="4">
    <source>
        <dbReference type="RuleBase" id="RU363090"/>
    </source>
</evidence>
<dbReference type="EMBL" id="CAUYUJ010020596">
    <property type="protein sequence ID" value="CAK0899387.1"/>
    <property type="molecule type" value="Genomic_DNA"/>
</dbReference>
<comment type="similarity">
    <text evidence="1 4">Belongs to the inositol phosphokinase (IPK) family.</text>
</comment>
<dbReference type="Proteomes" id="UP001189429">
    <property type="component" value="Unassembled WGS sequence"/>
</dbReference>
<evidence type="ECO:0000313" key="5">
    <source>
        <dbReference type="EMBL" id="CAK0899387.1"/>
    </source>
</evidence>
<evidence type="ECO:0000256" key="1">
    <source>
        <dbReference type="ARBA" id="ARBA00007374"/>
    </source>
</evidence>
<keyword evidence="3 4" id="KW-0418">Kinase</keyword>